<reference evidence="1" key="1">
    <citation type="submission" date="2021-06" db="EMBL/GenBank/DDBJ databases">
        <authorList>
            <person name="Kallberg Y."/>
            <person name="Tangrot J."/>
            <person name="Rosling A."/>
        </authorList>
    </citation>
    <scope>NUCLEOTIDE SEQUENCE</scope>
    <source>
        <strain evidence="1">CL356</strain>
    </source>
</reference>
<organism evidence="1 2">
    <name type="scientific">Acaulospora colombiana</name>
    <dbReference type="NCBI Taxonomy" id="27376"/>
    <lineage>
        <taxon>Eukaryota</taxon>
        <taxon>Fungi</taxon>
        <taxon>Fungi incertae sedis</taxon>
        <taxon>Mucoromycota</taxon>
        <taxon>Glomeromycotina</taxon>
        <taxon>Glomeromycetes</taxon>
        <taxon>Diversisporales</taxon>
        <taxon>Acaulosporaceae</taxon>
        <taxon>Acaulospora</taxon>
    </lineage>
</organism>
<name>A0ACA9RA66_9GLOM</name>
<dbReference type="Proteomes" id="UP000789525">
    <property type="component" value="Unassembled WGS sequence"/>
</dbReference>
<feature type="non-terminal residue" evidence="1">
    <location>
        <position position="1"/>
    </location>
</feature>
<protein>
    <submittedName>
        <fullName evidence="1">15029_t:CDS:1</fullName>
    </submittedName>
</protein>
<evidence type="ECO:0000313" key="2">
    <source>
        <dbReference type="Proteomes" id="UP000789525"/>
    </source>
</evidence>
<feature type="non-terminal residue" evidence="1">
    <location>
        <position position="161"/>
    </location>
</feature>
<gene>
    <name evidence="1" type="ORF">ACOLOM_LOCUS14425</name>
</gene>
<accession>A0ACA9RA66</accession>
<comment type="caution">
    <text evidence="1">The sequence shown here is derived from an EMBL/GenBank/DDBJ whole genome shotgun (WGS) entry which is preliminary data.</text>
</comment>
<keyword evidence="2" id="KW-1185">Reference proteome</keyword>
<proteinExistence type="predicted"/>
<dbReference type="EMBL" id="CAJVPT010073888">
    <property type="protein sequence ID" value="CAG8783500.1"/>
    <property type="molecule type" value="Genomic_DNA"/>
</dbReference>
<sequence>DESRKKKGKESVPEVEFYTLDVGLDLGVNFGAEGGDLGALFEEASDSRFDHAHSVFHSSLDSDVLVDSNDGDEVVAVTRALFVVEGVDIVGPGEDVVTSLLEGGDGGMEESLIGNVDVEAVLDAGVGHLDSGGVAAQRDVLLDGGADVALAVADLVLDGHD</sequence>
<evidence type="ECO:0000313" key="1">
    <source>
        <dbReference type="EMBL" id="CAG8783500.1"/>
    </source>
</evidence>